<reference evidence="1" key="1">
    <citation type="submission" date="2020-10" db="EMBL/GenBank/DDBJ databases">
        <authorList>
            <person name="Gilroy R."/>
        </authorList>
    </citation>
    <scope>NUCLEOTIDE SEQUENCE</scope>
    <source>
        <strain evidence="1">6276</strain>
    </source>
</reference>
<name>A0A9D1JNH7_9BACT</name>
<evidence type="ECO:0000313" key="1">
    <source>
        <dbReference type="EMBL" id="HIS37026.1"/>
    </source>
</evidence>
<dbReference type="EMBL" id="DVIU01000207">
    <property type="protein sequence ID" value="HIS37026.1"/>
    <property type="molecule type" value="Genomic_DNA"/>
</dbReference>
<reference evidence="1" key="2">
    <citation type="journal article" date="2021" name="PeerJ">
        <title>Extensive microbial diversity within the chicken gut microbiome revealed by metagenomics and culture.</title>
        <authorList>
            <person name="Gilroy R."/>
            <person name="Ravi A."/>
            <person name="Getino M."/>
            <person name="Pursley I."/>
            <person name="Horton D.L."/>
            <person name="Alikhan N.F."/>
            <person name="Baker D."/>
            <person name="Gharbi K."/>
            <person name="Hall N."/>
            <person name="Watson M."/>
            <person name="Adriaenssens E.M."/>
            <person name="Foster-Nyarko E."/>
            <person name="Jarju S."/>
            <person name="Secka A."/>
            <person name="Antonio M."/>
            <person name="Oren A."/>
            <person name="Chaudhuri R.R."/>
            <person name="La Ragione R."/>
            <person name="Hildebrand F."/>
            <person name="Pallen M.J."/>
        </authorList>
    </citation>
    <scope>NUCLEOTIDE SEQUENCE</scope>
    <source>
        <strain evidence="1">6276</strain>
    </source>
</reference>
<protein>
    <submittedName>
        <fullName evidence="1">Uncharacterized protein</fullName>
    </submittedName>
</protein>
<comment type="caution">
    <text evidence="1">The sequence shown here is derived from an EMBL/GenBank/DDBJ whole genome shotgun (WGS) entry which is preliminary data.</text>
</comment>
<dbReference type="AlphaFoldDB" id="A0A9D1JNH7"/>
<accession>A0A9D1JNH7</accession>
<organism evidence="1 2">
    <name type="scientific">Candidatus Scatousia excrementigallinarum</name>
    <dbReference type="NCBI Taxonomy" id="2840935"/>
    <lineage>
        <taxon>Bacteria</taxon>
        <taxon>Candidatus Scatousia</taxon>
    </lineage>
</organism>
<evidence type="ECO:0000313" key="2">
    <source>
        <dbReference type="Proteomes" id="UP000823928"/>
    </source>
</evidence>
<dbReference type="Proteomes" id="UP000823928">
    <property type="component" value="Unassembled WGS sequence"/>
</dbReference>
<gene>
    <name evidence="1" type="ORF">IAC10_10435</name>
</gene>
<sequence length="112" mass="12831">MAKVQKVISETAQISRKLTQLKSDIVFSSVLGNYKDYKNAKKAYAELAKDNFELSMQAKGPKVDRIPLFSKTGLRIFKIMLLDMFRIKTPAEKEFSKLVKLEKAKQKFNIQG</sequence>
<proteinExistence type="predicted"/>